<comment type="caution">
    <text evidence="1">The sequence shown here is derived from an EMBL/GenBank/DDBJ whole genome shotgun (WGS) entry which is preliminary data.</text>
</comment>
<name>A0ACB9SQX4_HOLOL</name>
<reference evidence="1" key="1">
    <citation type="submission" date="2022-04" db="EMBL/GenBank/DDBJ databases">
        <title>Chromosome-scale genome assembly of Holotrichia oblita Faldermann.</title>
        <authorList>
            <person name="Rongchong L."/>
        </authorList>
    </citation>
    <scope>NUCLEOTIDE SEQUENCE</scope>
    <source>
        <strain evidence="1">81SQS9</strain>
    </source>
</reference>
<protein>
    <submittedName>
        <fullName evidence="1">Sad1/unc-84-like protein-related</fullName>
    </submittedName>
</protein>
<proteinExistence type="predicted"/>
<sequence>MYLYSEVGFTGCLLIAGFGQLLNMFSNTAILPKEIPSFVPKLSPWLTEMISTPEKLSENQAINMGNNAEELNELRARIDMIQKEFIQSEKNRQGGMLNVDNKITEIKLKIDSLQTNLAQSEESRQVDLAKLLADLDSKRSKDKEDIIVEMGEQRRKTLVEVEHYVFKFLKEIFGAPDHVINQQDFAKWIQIIFLAQQDLESRLTLLTQNLRKEFVTILADNEKLLMDKVTAKILELNVQISKANDGETSSINFSDEHIKKLVGEALAVYDADKTGLVDFALESSGGHVISTRCTESYQVKTAILSIFSVPIYYPTNSPRTAITPGVSPGECWAFQNFPGFLVVKLSARIAVEAFSLEHISKRLSSTGRIDSALKQFEVYGLVNENDPEPVLLGSYEYRDDGKPLQYFEAQKRGQLFDMVELRILSNHGNPNYTCLYRFRVHGTLSQEPT</sequence>
<accession>A0ACB9SQX4</accession>
<keyword evidence="2" id="KW-1185">Reference proteome</keyword>
<organism evidence="1 2">
    <name type="scientific">Holotrichia oblita</name>
    <name type="common">Chafer beetle</name>
    <dbReference type="NCBI Taxonomy" id="644536"/>
    <lineage>
        <taxon>Eukaryota</taxon>
        <taxon>Metazoa</taxon>
        <taxon>Ecdysozoa</taxon>
        <taxon>Arthropoda</taxon>
        <taxon>Hexapoda</taxon>
        <taxon>Insecta</taxon>
        <taxon>Pterygota</taxon>
        <taxon>Neoptera</taxon>
        <taxon>Endopterygota</taxon>
        <taxon>Coleoptera</taxon>
        <taxon>Polyphaga</taxon>
        <taxon>Scarabaeiformia</taxon>
        <taxon>Scarabaeidae</taxon>
        <taxon>Melolonthinae</taxon>
        <taxon>Holotrichia</taxon>
    </lineage>
</organism>
<dbReference type="Proteomes" id="UP001056778">
    <property type="component" value="Chromosome 8"/>
</dbReference>
<evidence type="ECO:0000313" key="1">
    <source>
        <dbReference type="EMBL" id="KAI4456137.1"/>
    </source>
</evidence>
<gene>
    <name evidence="1" type="ORF">MML48_8g00008003</name>
</gene>
<dbReference type="EMBL" id="CM043022">
    <property type="protein sequence ID" value="KAI4456137.1"/>
    <property type="molecule type" value="Genomic_DNA"/>
</dbReference>
<evidence type="ECO:0000313" key="2">
    <source>
        <dbReference type="Proteomes" id="UP001056778"/>
    </source>
</evidence>